<dbReference type="InterPro" id="IPR050083">
    <property type="entry name" value="HtpX_protease"/>
</dbReference>
<keyword evidence="9 12" id="KW-0472">Membrane</keyword>
<dbReference type="EMBL" id="JAYGII010000009">
    <property type="protein sequence ID" value="MEA5445410.1"/>
    <property type="molecule type" value="Genomic_DNA"/>
</dbReference>
<dbReference type="GO" id="GO:0046872">
    <property type="term" value="F:metal ion binding"/>
    <property type="evidence" value="ECO:0007669"/>
    <property type="project" value="UniProtKB-KW"/>
</dbReference>
<keyword evidence="2 10" id="KW-0645">Protease</keyword>
<evidence type="ECO:0000256" key="11">
    <source>
        <dbReference type="SAM" id="MobiDB-lite"/>
    </source>
</evidence>
<accession>A0AAP6ML71</accession>
<dbReference type="Proteomes" id="UP001302316">
    <property type="component" value="Unassembled WGS sequence"/>
</dbReference>
<dbReference type="PANTHER" id="PTHR43221:SF2">
    <property type="entry name" value="PROTEASE HTPX HOMOLOG"/>
    <property type="match status" value="1"/>
</dbReference>
<feature type="transmembrane region" description="Helical" evidence="12">
    <location>
        <begin position="224"/>
        <end position="248"/>
    </location>
</feature>
<feature type="compositionally biased region" description="Acidic residues" evidence="11">
    <location>
        <begin position="350"/>
        <end position="360"/>
    </location>
</feature>
<keyword evidence="8 10" id="KW-0482">Metalloprotease</keyword>
<feature type="transmembrane region" description="Helical" evidence="12">
    <location>
        <begin position="191"/>
        <end position="212"/>
    </location>
</feature>
<dbReference type="InterPro" id="IPR001915">
    <property type="entry name" value="Peptidase_M48"/>
</dbReference>
<dbReference type="CDD" id="cd07340">
    <property type="entry name" value="M48B_Htpx_like"/>
    <property type="match status" value="1"/>
</dbReference>
<evidence type="ECO:0000256" key="6">
    <source>
        <dbReference type="ARBA" id="ARBA00022833"/>
    </source>
</evidence>
<dbReference type="GO" id="GO:0004222">
    <property type="term" value="F:metalloendopeptidase activity"/>
    <property type="evidence" value="ECO:0007669"/>
    <property type="project" value="InterPro"/>
</dbReference>
<keyword evidence="6 10" id="KW-0862">Zinc</keyword>
<feature type="region of interest" description="Disordered" evidence="11">
    <location>
        <begin position="336"/>
        <end position="376"/>
    </location>
</feature>
<proteinExistence type="inferred from homology"/>
<evidence type="ECO:0000256" key="4">
    <source>
        <dbReference type="ARBA" id="ARBA00022723"/>
    </source>
</evidence>
<evidence type="ECO:0000259" key="13">
    <source>
        <dbReference type="Pfam" id="PF01435"/>
    </source>
</evidence>
<dbReference type="RefSeq" id="WP_346051038.1">
    <property type="nucleotide sequence ID" value="NZ_JAYGII010000009.1"/>
</dbReference>
<evidence type="ECO:0000256" key="9">
    <source>
        <dbReference type="ARBA" id="ARBA00023136"/>
    </source>
</evidence>
<reference evidence="14 15" key="1">
    <citation type="submission" date="2023-12" db="EMBL/GenBank/DDBJ databases">
        <title>Whole-genome sequencing of halo(alkali)philic microorganisms from hypersaline lakes.</title>
        <authorList>
            <person name="Sorokin D.Y."/>
            <person name="Merkel A.Y."/>
            <person name="Messina E."/>
            <person name="Yakimov M."/>
        </authorList>
    </citation>
    <scope>NUCLEOTIDE SEQUENCE [LARGE SCALE GENOMIC DNA]</scope>
    <source>
        <strain evidence="14 15">AB-CW1</strain>
    </source>
</reference>
<feature type="domain" description="Peptidase M48" evidence="13">
    <location>
        <begin position="114"/>
        <end position="324"/>
    </location>
</feature>
<feature type="transmembrane region" description="Helical" evidence="12">
    <location>
        <begin position="17"/>
        <end position="42"/>
    </location>
</feature>
<keyword evidence="1" id="KW-1003">Cell membrane</keyword>
<evidence type="ECO:0000256" key="5">
    <source>
        <dbReference type="ARBA" id="ARBA00022801"/>
    </source>
</evidence>
<evidence type="ECO:0000256" key="12">
    <source>
        <dbReference type="SAM" id="Phobius"/>
    </source>
</evidence>
<dbReference type="GO" id="GO:0006508">
    <property type="term" value="P:proteolysis"/>
    <property type="evidence" value="ECO:0007669"/>
    <property type="project" value="UniProtKB-KW"/>
</dbReference>
<evidence type="ECO:0000256" key="7">
    <source>
        <dbReference type="ARBA" id="ARBA00022989"/>
    </source>
</evidence>
<evidence type="ECO:0000256" key="8">
    <source>
        <dbReference type="ARBA" id="ARBA00023049"/>
    </source>
</evidence>
<comment type="cofactor">
    <cofactor evidence="10">
        <name>Zn(2+)</name>
        <dbReference type="ChEBI" id="CHEBI:29105"/>
    </cofactor>
    <text evidence="10">Binds 1 zinc ion per subunit.</text>
</comment>
<dbReference type="Pfam" id="PF01435">
    <property type="entry name" value="Peptidase_M48"/>
    <property type="match status" value="1"/>
</dbReference>
<dbReference type="Gene3D" id="3.30.2010.10">
    <property type="entry name" value="Metalloproteases ('zincins'), catalytic domain"/>
    <property type="match status" value="1"/>
</dbReference>
<evidence type="ECO:0000256" key="2">
    <source>
        <dbReference type="ARBA" id="ARBA00022670"/>
    </source>
</evidence>
<feature type="compositionally biased region" description="Basic and acidic residues" evidence="11">
    <location>
        <begin position="336"/>
        <end position="349"/>
    </location>
</feature>
<sequence length="428" mass="46708">MNFFEHQDKARTNTRKLVLLFTLAVLAIIAAINVLVLGLIAYGDTQMAAEQPDILSPQFLLGHLDLILVISLLTGGLIGIASLFRSMRLRSGGSVVARQLGGTPVEPDTRDPLKRRLRNVVEEIAIASGVPVPDIYVLEEEMGINAFAAGYSTSDAAIAVTRGTLENLNRDELQGVVAHEFAHILNGDMRLNIRLIGILFGILALAVVGRMLMHSGRFSRNRNAGGIVFVGLAIMLIGYIGVFFGRWIKAAVSRQREYLADASAVQFTRQPDGIGGALKKIAVAQHGDKLEADTEEVGHMLFSSSLSNLLATHPPIMKRIEAVDPRFRPEDLQKAREDMEARRQAKQAEAEAEQEDEGEDDRQRPRSLGGRMLEPDNLIERIGQPGLGQILAAVLLAESIPKPLERAAHSGEWAREVICALLISDDEA</sequence>
<gene>
    <name evidence="14" type="ORF">VCB98_06220</name>
</gene>
<keyword evidence="3 12" id="KW-0812">Transmembrane</keyword>
<evidence type="ECO:0000256" key="10">
    <source>
        <dbReference type="RuleBase" id="RU003983"/>
    </source>
</evidence>
<keyword evidence="7 12" id="KW-1133">Transmembrane helix</keyword>
<dbReference type="PANTHER" id="PTHR43221">
    <property type="entry name" value="PROTEASE HTPX"/>
    <property type="match status" value="1"/>
</dbReference>
<comment type="caution">
    <text evidence="14">The sequence shown here is derived from an EMBL/GenBank/DDBJ whole genome shotgun (WGS) entry which is preliminary data.</text>
</comment>
<evidence type="ECO:0000313" key="15">
    <source>
        <dbReference type="Proteomes" id="UP001302316"/>
    </source>
</evidence>
<feature type="non-terminal residue" evidence="14">
    <location>
        <position position="428"/>
    </location>
</feature>
<name>A0AAP6ML71_9GAMM</name>
<comment type="similarity">
    <text evidence="10">Belongs to the peptidase M48 family.</text>
</comment>
<feature type="transmembrane region" description="Helical" evidence="12">
    <location>
        <begin position="62"/>
        <end position="84"/>
    </location>
</feature>
<evidence type="ECO:0000313" key="14">
    <source>
        <dbReference type="EMBL" id="MEA5445410.1"/>
    </source>
</evidence>
<evidence type="ECO:0000256" key="3">
    <source>
        <dbReference type="ARBA" id="ARBA00022692"/>
    </source>
</evidence>
<keyword evidence="5 10" id="KW-0378">Hydrolase</keyword>
<protein>
    <submittedName>
        <fullName evidence="14">M48 family metallopeptidase</fullName>
    </submittedName>
</protein>
<dbReference type="AlphaFoldDB" id="A0AAP6ML71"/>
<evidence type="ECO:0000256" key="1">
    <source>
        <dbReference type="ARBA" id="ARBA00022475"/>
    </source>
</evidence>
<keyword evidence="15" id="KW-1185">Reference proteome</keyword>
<organism evidence="14 15">
    <name type="scientific">Natronospira elongata</name>
    <dbReference type="NCBI Taxonomy" id="3110268"/>
    <lineage>
        <taxon>Bacteria</taxon>
        <taxon>Pseudomonadati</taxon>
        <taxon>Pseudomonadota</taxon>
        <taxon>Gammaproteobacteria</taxon>
        <taxon>Natronospirales</taxon>
        <taxon>Natronospiraceae</taxon>
        <taxon>Natronospira</taxon>
    </lineage>
</organism>
<keyword evidence="4" id="KW-0479">Metal-binding</keyword>